<dbReference type="InterPro" id="IPR021109">
    <property type="entry name" value="Peptidase_aspartic_dom_sf"/>
</dbReference>
<name>A0AAV9VPT1_9PEZI</name>
<keyword evidence="2" id="KW-0732">Signal</keyword>
<evidence type="ECO:0000256" key="2">
    <source>
        <dbReference type="SAM" id="SignalP"/>
    </source>
</evidence>
<dbReference type="EMBL" id="JAVHNS010000001">
    <property type="protein sequence ID" value="KAK6363375.1"/>
    <property type="molecule type" value="Genomic_DNA"/>
</dbReference>
<dbReference type="Proteomes" id="UP001373714">
    <property type="component" value="Unassembled WGS sequence"/>
</dbReference>
<sequence>MYIMTGRNTIVTIAALIWLHAILLSCQVTTLESQGNGRGIGSGKVVPIRMHGRQLGVSKPSELSRRQIGPPVQPLRWADQVPGHALLVNVTVGTPGQLLSLRIQTGASDIYVPDAKAADCEDYKLTKPPTLYPCKGSTGGGFRRNYSSSFKLIEENGFNVKYSDDEYYNEPPYYIYGGPYGYAKGDYVKDVLVLGDGSSNPFNSKKALDPFQFAVATELSDGNIDGGVLGLGVKSKEAIANGAKLYPTYMEELLDRGLISSPTFSIYIYPANDKSTYDGSLIFGGYMDTKTRTNFGAFQIQYIDNSDRTDSFNILLTEVSVFGDNNDFTYKSNTSAFAVRLDYGSAQSYLPRSIVQGIAGILSTRWPGPNGSELFGVDCRLLDIERHKITFSFEGNFASLQDTIICPLRNFIIQDEYGDCYLGIIPDNGKFVLGLNFLRHVNVIFDLGTQTIFMAAAPSTSEEFSIFEVAEAGIPAAVYYSSGIYSRETITTTRIYVF</sequence>
<dbReference type="PROSITE" id="PS51257">
    <property type="entry name" value="PROKAR_LIPOPROTEIN"/>
    <property type="match status" value="1"/>
</dbReference>
<comment type="caution">
    <text evidence="4">The sequence shown here is derived from an EMBL/GenBank/DDBJ whole genome shotgun (WGS) entry which is preliminary data.</text>
</comment>
<protein>
    <recommendedName>
        <fullName evidence="3">Peptidase A1 domain-containing protein</fullName>
    </recommendedName>
</protein>
<dbReference type="SUPFAM" id="SSF50630">
    <property type="entry name" value="Acid proteases"/>
    <property type="match status" value="1"/>
</dbReference>
<organism evidence="4 5">
    <name type="scientific">Orbilia blumenaviensis</name>
    <dbReference type="NCBI Taxonomy" id="1796055"/>
    <lineage>
        <taxon>Eukaryota</taxon>
        <taxon>Fungi</taxon>
        <taxon>Dikarya</taxon>
        <taxon>Ascomycota</taxon>
        <taxon>Pezizomycotina</taxon>
        <taxon>Orbiliomycetes</taxon>
        <taxon>Orbiliales</taxon>
        <taxon>Orbiliaceae</taxon>
        <taxon>Orbilia</taxon>
    </lineage>
</organism>
<dbReference type="PANTHER" id="PTHR47966">
    <property type="entry name" value="BETA-SITE APP-CLEAVING ENZYME, ISOFORM A-RELATED"/>
    <property type="match status" value="1"/>
</dbReference>
<feature type="chain" id="PRO_5043317455" description="Peptidase A1 domain-containing protein" evidence="2">
    <location>
        <begin position="34"/>
        <end position="498"/>
    </location>
</feature>
<evidence type="ECO:0000259" key="3">
    <source>
        <dbReference type="PROSITE" id="PS51767"/>
    </source>
</evidence>
<dbReference type="InterPro" id="IPR001461">
    <property type="entry name" value="Aspartic_peptidase_A1"/>
</dbReference>
<evidence type="ECO:0000256" key="1">
    <source>
        <dbReference type="ARBA" id="ARBA00007447"/>
    </source>
</evidence>
<accession>A0AAV9VPT1</accession>
<feature type="signal peptide" evidence="2">
    <location>
        <begin position="1"/>
        <end position="33"/>
    </location>
</feature>
<dbReference type="GO" id="GO:0004190">
    <property type="term" value="F:aspartic-type endopeptidase activity"/>
    <property type="evidence" value="ECO:0007669"/>
    <property type="project" value="InterPro"/>
</dbReference>
<evidence type="ECO:0000313" key="4">
    <source>
        <dbReference type="EMBL" id="KAK6363375.1"/>
    </source>
</evidence>
<dbReference type="PRINTS" id="PR00792">
    <property type="entry name" value="PEPSIN"/>
</dbReference>
<dbReference type="Gene3D" id="2.40.70.10">
    <property type="entry name" value="Acid Proteases"/>
    <property type="match status" value="2"/>
</dbReference>
<dbReference type="InterPro" id="IPR033121">
    <property type="entry name" value="PEPTIDASE_A1"/>
</dbReference>
<gene>
    <name evidence="4" type="ORF">TWF730_000807</name>
</gene>
<dbReference type="PANTHER" id="PTHR47966:SF51">
    <property type="entry name" value="BETA-SITE APP-CLEAVING ENZYME, ISOFORM A-RELATED"/>
    <property type="match status" value="1"/>
</dbReference>
<comment type="similarity">
    <text evidence="1">Belongs to the peptidase A1 family.</text>
</comment>
<proteinExistence type="inferred from homology"/>
<evidence type="ECO:0000313" key="5">
    <source>
        <dbReference type="Proteomes" id="UP001373714"/>
    </source>
</evidence>
<dbReference type="GO" id="GO:0006508">
    <property type="term" value="P:proteolysis"/>
    <property type="evidence" value="ECO:0007669"/>
    <property type="project" value="InterPro"/>
</dbReference>
<dbReference type="AlphaFoldDB" id="A0AAV9VPT1"/>
<dbReference type="Pfam" id="PF00026">
    <property type="entry name" value="Asp"/>
    <property type="match status" value="1"/>
</dbReference>
<keyword evidence="5" id="KW-1185">Reference proteome</keyword>
<feature type="domain" description="Peptidase A1" evidence="3">
    <location>
        <begin position="86"/>
        <end position="455"/>
    </location>
</feature>
<reference evidence="4 5" key="1">
    <citation type="submission" date="2019-10" db="EMBL/GenBank/DDBJ databases">
        <authorList>
            <person name="Palmer J.M."/>
        </authorList>
    </citation>
    <scope>NUCLEOTIDE SEQUENCE [LARGE SCALE GENOMIC DNA]</scope>
    <source>
        <strain evidence="4 5">TWF730</strain>
    </source>
</reference>
<dbReference type="PROSITE" id="PS51767">
    <property type="entry name" value="PEPTIDASE_A1"/>
    <property type="match status" value="1"/>
</dbReference>